<sequence length="81" mass="9504">MMHVIVGRTIGNDKIIKRLREQGEVDIIVIDDEHEGPPMYDGDVVIYSSKQAEAFLKDNKDVKFHSYKCRHPLMNIEHYEF</sequence>
<proteinExistence type="predicted"/>
<name>A0ABW3TXC4_9BACL</name>
<protein>
    <submittedName>
        <fullName evidence="1">Uncharacterized protein</fullName>
    </submittedName>
</protein>
<evidence type="ECO:0000313" key="2">
    <source>
        <dbReference type="Proteomes" id="UP001597231"/>
    </source>
</evidence>
<accession>A0ABW3TXC4</accession>
<keyword evidence="2" id="KW-1185">Reference proteome</keyword>
<evidence type="ECO:0000313" key="1">
    <source>
        <dbReference type="EMBL" id="MFD1205496.1"/>
    </source>
</evidence>
<dbReference type="EMBL" id="JBHTLT010000047">
    <property type="protein sequence ID" value="MFD1205496.1"/>
    <property type="molecule type" value="Genomic_DNA"/>
</dbReference>
<gene>
    <name evidence="1" type="ORF">ACFQ38_10340</name>
</gene>
<dbReference type="RefSeq" id="WP_336824690.1">
    <property type="nucleotide sequence ID" value="NZ_JBHTLT010000047.1"/>
</dbReference>
<dbReference type="Proteomes" id="UP001597231">
    <property type="component" value="Unassembled WGS sequence"/>
</dbReference>
<organism evidence="1 2">
    <name type="scientific">Sporosarcina contaminans</name>
    <dbReference type="NCBI Taxonomy" id="633403"/>
    <lineage>
        <taxon>Bacteria</taxon>
        <taxon>Bacillati</taxon>
        <taxon>Bacillota</taxon>
        <taxon>Bacilli</taxon>
        <taxon>Bacillales</taxon>
        <taxon>Caryophanaceae</taxon>
        <taxon>Sporosarcina</taxon>
    </lineage>
</organism>
<reference evidence="2" key="1">
    <citation type="journal article" date="2019" name="Int. J. Syst. Evol. Microbiol.">
        <title>The Global Catalogue of Microorganisms (GCM) 10K type strain sequencing project: providing services to taxonomists for standard genome sequencing and annotation.</title>
        <authorList>
            <consortium name="The Broad Institute Genomics Platform"/>
            <consortium name="The Broad Institute Genome Sequencing Center for Infectious Disease"/>
            <person name="Wu L."/>
            <person name="Ma J."/>
        </authorList>
    </citation>
    <scope>NUCLEOTIDE SEQUENCE [LARGE SCALE GENOMIC DNA]</scope>
    <source>
        <strain evidence="2">CCUG 53915</strain>
    </source>
</reference>
<comment type="caution">
    <text evidence="1">The sequence shown here is derived from an EMBL/GenBank/DDBJ whole genome shotgun (WGS) entry which is preliminary data.</text>
</comment>